<evidence type="ECO:0000256" key="4">
    <source>
        <dbReference type="SAM" id="Coils"/>
    </source>
</evidence>
<dbReference type="Pfam" id="PF12325">
    <property type="entry name" value="TMF_TATA_bd"/>
    <property type="match status" value="1"/>
</dbReference>
<keyword evidence="2" id="KW-0333">Golgi apparatus</keyword>
<comment type="subcellular location">
    <subcellularLocation>
        <location evidence="1">Golgi apparatus</location>
    </subcellularLocation>
</comment>
<dbReference type="FunCoup" id="A0A7M7SYE3">
    <property type="interactions" value="575"/>
</dbReference>
<feature type="compositionally biased region" description="Basic residues" evidence="5">
    <location>
        <begin position="180"/>
        <end position="190"/>
    </location>
</feature>
<evidence type="ECO:0000256" key="2">
    <source>
        <dbReference type="ARBA" id="ARBA00023034"/>
    </source>
</evidence>
<dbReference type="InParanoid" id="A0A7M7SYE3"/>
<evidence type="ECO:0000259" key="6">
    <source>
        <dbReference type="Pfam" id="PF12325"/>
    </source>
</evidence>
<reference evidence="7" key="2">
    <citation type="submission" date="2021-01" db="UniProtKB">
        <authorList>
            <consortium name="EnsemblMetazoa"/>
        </authorList>
    </citation>
    <scope>IDENTIFICATION</scope>
</reference>
<dbReference type="InterPro" id="IPR022091">
    <property type="entry name" value="TMF_TATA-bd"/>
</dbReference>
<evidence type="ECO:0000313" key="7">
    <source>
        <dbReference type="EnsemblMetazoa" id="XP_030840481"/>
    </source>
</evidence>
<feature type="region of interest" description="Disordered" evidence="5">
    <location>
        <begin position="28"/>
        <end position="521"/>
    </location>
</feature>
<sequence>MSWFNQASLSSFAKTALSSAQKSIDKVLDIQDEEGSDTGSGSQAAQSSGGTGRASSLSNPGSASAGSLSGKLQSNSEEDGPSGQEGSEAYSSRAKSQVSPQDDTFFSAFLTGNEPPSKPKKSLGKKLQTPAKSEDVAKGSPTDKPTRLSSMSGKNSKTKSKILLQDSDDSDEIDKERRTSKSGKKSHLGSRKADNKEVKSEAVLQPLHVDVGLPEPVLPQGTALAEDVLGSTQDDAKQDTSLQETKSEDSAINPENVKSTESFLLVKSSDVREFEEENDTLVDQPLGQSLESSNSTSTGTVEADEKEGEHRIPSRRKSSDLDTKSESENTDEQTSIRSDSDFVVINEHTASEQSSVYLYDTRESPENTSPKHYSSSSNGKRSPTDSDFSIISEGRFNDMPDPMHAGAQSQDVGNIVEQASMALSHRVSPSYSADVESEDQDDKMTPSSSTDERPRSSSEEGLGIREEHNSTPTPKESESQESLPQTEQEEETPRPENEDTLKTTSPDAAEEFDQNSATQPQKLLKKLAEMAQVLEARESQIIHLSQQNGELQESVTDFKSQVAVSEEKRKNETYDLHNLTDEFTQRISSMEKKLQLANRERDQFKKDSQKMQKALNDIEKSDVTGKVLAEKDEQISELMVEGEKLSKQQLQNSNVIKKLRAKEKETDRLLNSQKEQLDEAEARVSHLEQVLDGKEDVEKRQKDAIKTLNSAVEKQEKEILNLKSELEDGRDKVRSTQHALDASYKEIAELHRSIASKQSKVQETALSAEMNAKEELKLALDRSQLEARRQHEGLLLQVNDLQLSLNRADQQNARKEDSFRQEISDLQQRLQESEARNQELSQSVTAATRPLLRQIENLQATFNAQSSSWEQVERSLTERLSDAQNQLAVSTEKERGAQEMAIEASSKVAALESQLAMLRQEKSRLSALLEMEKARLESLEESKIRDFSHMENQLQNYLRSVEEAQQEKSDLEKQLNIERIKVETERKKLSLTQEALEEKERRLQQAEDNSGSPSPSSRASTPVHSEIRPSFITSISRTPSQGEILERTMSMSMTGSVYDNILSSSSTSIIESLQSQLKQKEGEISQLQSEIYQLERTRSSMAEEIVTLTNQTDRLEEEVSYIPELRIQQKDLQHRYNAVLQMYGEKAEEVQELKLDLQDVKEMYRQQIEDLIRGST</sequence>
<proteinExistence type="predicted"/>
<feature type="compositionally biased region" description="Basic and acidic residues" evidence="5">
    <location>
        <begin position="491"/>
        <end position="501"/>
    </location>
</feature>
<dbReference type="GO" id="GO:0005783">
    <property type="term" value="C:endoplasmic reticulum"/>
    <property type="evidence" value="ECO:0000318"/>
    <property type="project" value="GO_Central"/>
</dbReference>
<evidence type="ECO:0000256" key="3">
    <source>
        <dbReference type="ARBA" id="ARBA00023054"/>
    </source>
</evidence>
<name>A0A7M7SYE3_STRPU</name>
<dbReference type="EnsemblMetazoa" id="XM_030984622">
    <property type="protein sequence ID" value="XP_030840482"/>
    <property type="gene ID" value="LOC580687"/>
</dbReference>
<evidence type="ECO:0000313" key="8">
    <source>
        <dbReference type="Proteomes" id="UP000007110"/>
    </source>
</evidence>
<dbReference type="Pfam" id="PF12329">
    <property type="entry name" value="TMF_DNA_bd"/>
    <property type="match status" value="1"/>
</dbReference>
<feature type="compositionally biased region" description="Low complexity" evidence="5">
    <location>
        <begin position="37"/>
        <end position="74"/>
    </location>
</feature>
<dbReference type="RefSeq" id="XP_030840481.1">
    <property type="nucleotide sequence ID" value="XM_030984621.1"/>
</dbReference>
<organism evidence="7 8">
    <name type="scientific">Strongylocentrotus purpuratus</name>
    <name type="common">Purple sea urchin</name>
    <dbReference type="NCBI Taxonomy" id="7668"/>
    <lineage>
        <taxon>Eukaryota</taxon>
        <taxon>Metazoa</taxon>
        <taxon>Echinodermata</taxon>
        <taxon>Eleutherozoa</taxon>
        <taxon>Echinozoa</taxon>
        <taxon>Echinoidea</taxon>
        <taxon>Euechinoidea</taxon>
        <taxon>Echinacea</taxon>
        <taxon>Camarodonta</taxon>
        <taxon>Echinidea</taxon>
        <taxon>Strongylocentrotidae</taxon>
        <taxon>Strongylocentrotus</taxon>
    </lineage>
</organism>
<evidence type="ECO:0000256" key="1">
    <source>
        <dbReference type="ARBA" id="ARBA00004555"/>
    </source>
</evidence>
<reference evidence="8" key="1">
    <citation type="submission" date="2015-02" db="EMBL/GenBank/DDBJ databases">
        <title>Genome sequencing for Strongylocentrotus purpuratus.</title>
        <authorList>
            <person name="Murali S."/>
            <person name="Liu Y."/>
            <person name="Vee V."/>
            <person name="English A."/>
            <person name="Wang M."/>
            <person name="Skinner E."/>
            <person name="Han Y."/>
            <person name="Muzny D.M."/>
            <person name="Worley K.C."/>
            <person name="Gibbs R.A."/>
        </authorList>
    </citation>
    <scope>NUCLEOTIDE SEQUENCE</scope>
</reference>
<dbReference type="EnsemblMetazoa" id="XM_030984621">
    <property type="protein sequence ID" value="XP_030840481"/>
    <property type="gene ID" value="LOC580687"/>
</dbReference>
<feature type="coiled-coil region" evidence="4">
    <location>
        <begin position="766"/>
        <end position="843"/>
    </location>
</feature>
<dbReference type="InterPro" id="IPR052602">
    <property type="entry name" value="Growth_transcription_reg"/>
</dbReference>
<dbReference type="GeneID" id="580687"/>
<feature type="compositionally biased region" description="Polar residues" evidence="5">
    <location>
        <begin position="286"/>
        <end position="300"/>
    </location>
</feature>
<dbReference type="OrthoDB" id="74178at2759"/>
<feature type="compositionally biased region" description="Basic and acidic residues" evidence="5">
    <location>
        <begin position="996"/>
        <end position="1005"/>
    </location>
</feature>
<feature type="coiled-coil region" evidence="4">
    <location>
        <begin position="580"/>
        <end position="732"/>
    </location>
</feature>
<feature type="domain" description="TATA element modulatory factor 1 TATA binding" evidence="6">
    <location>
        <begin position="1064"/>
        <end position="1171"/>
    </location>
</feature>
<evidence type="ECO:0000256" key="5">
    <source>
        <dbReference type="SAM" id="MobiDB-lite"/>
    </source>
</evidence>
<dbReference type="PANTHER" id="PTHR46515">
    <property type="entry name" value="TATA ELEMENT MODULATORY FACTOR TMF1"/>
    <property type="match status" value="1"/>
</dbReference>
<dbReference type="OMA" id="EACKNDD"/>
<feature type="coiled-coil region" evidence="4">
    <location>
        <begin position="1143"/>
        <end position="1170"/>
    </location>
</feature>
<dbReference type="Proteomes" id="UP000007110">
    <property type="component" value="Unassembled WGS sequence"/>
</dbReference>
<dbReference type="PANTHER" id="PTHR46515:SF1">
    <property type="entry name" value="TATA ELEMENT MODULATORY FACTOR"/>
    <property type="match status" value="1"/>
</dbReference>
<feature type="compositionally biased region" description="Basic and acidic residues" evidence="5">
    <location>
        <begin position="307"/>
        <end position="327"/>
    </location>
</feature>
<keyword evidence="3 4" id="KW-0175">Coiled coil</keyword>
<feature type="region of interest" description="Disordered" evidence="5">
    <location>
        <begin position="996"/>
        <end position="1030"/>
    </location>
</feature>
<feature type="compositionally biased region" description="Basic and acidic residues" evidence="5">
    <location>
        <begin position="450"/>
        <end position="469"/>
    </location>
</feature>
<protein>
    <recommendedName>
        <fullName evidence="6">TATA element modulatory factor 1 TATA binding domain-containing protein</fullName>
    </recommendedName>
</protein>
<dbReference type="AlphaFoldDB" id="A0A7M7SYE3"/>
<feature type="compositionally biased region" description="Polar residues" evidence="5">
    <location>
        <begin position="366"/>
        <end position="389"/>
    </location>
</feature>
<feature type="compositionally biased region" description="Basic and acidic residues" evidence="5">
    <location>
        <begin position="191"/>
        <end position="200"/>
    </location>
</feature>
<feature type="coiled-coil region" evidence="4">
    <location>
        <begin position="1070"/>
        <end position="1118"/>
    </location>
</feature>
<feature type="compositionally biased region" description="Polar residues" evidence="5">
    <location>
        <begin position="89"/>
        <end position="104"/>
    </location>
</feature>
<dbReference type="RefSeq" id="XP_030840482.1">
    <property type="nucleotide sequence ID" value="XM_030984622.1"/>
</dbReference>
<dbReference type="KEGG" id="spu:580687"/>
<dbReference type="InterPro" id="IPR022092">
    <property type="entry name" value="TMF_DNA-bd"/>
</dbReference>
<dbReference type="CTD" id="7110"/>
<feature type="compositionally biased region" description="Low complexity" evidence="5">
    <location>
        <begin position="1010"/>
        <end position="1022"/>
    </location>
</feature>
<keyword evidence="8" id="KW-1185">Reference proteome</keyword>
<accession>A0A7M7SYE3</accession>
<dbReference type="GO" id="GO:0005794">
    <property type="term" value="C:Golgi apparatus"/>
    <property type="evidence" value="ECO:0000318"/>
    <property type="project" value="GO_Central"/>
</dbReference>